<feature type="transmembrane region" description="Helical" evidence="1">
    <location>
        <begin position="339"/>
        <end position="358"/>
    </location>
</feature>
<dbReference type="EMBL" id="VWSE01000010">
    <property type="protein sequence ID" value="KAB0285262.1"/>
    <property type="molecule type" value="Genomic_DNA"/>
</dbReference>
<evidence type="ECO:0000313" key="3">
    <source>
        <dbReference type="Proteomes" id="UP000326789"/>
    </source>
</evidence>
<feature type="transmembrane region" description="Helical" evidence="1">
    <location>
        <begin position="435"/>
        <end position="455"/>
    </location>
</feature>
<dbReference type="Gene3D" id="3.30.2090.10">
    <property type="entry name" value="Multidrug efflux transporter AcrB TolC docking domain, DN and DC subdomains"/>
    <property type="match status" value="2"/>
</dbReference>
<dbReference type="RefSeq" id="WP_150872974.1">
    <property type="nucleotide sequence ID" value="NZ_VWSE01000010.1"/>
</dbReference>
<dbReference type="SUPFAM" id="SSF82866">
    <property type="entry name" value="Multidrug efflux transporter AcrB transmembrane domain"/>
    <property type="match status" value="2"/>
</dbReference>
<dbReference type="Gene3D" id="3.30.70.1320">
    <property type="entry name" value="Multidrug efflux transporter AcrB pore domain like"/>
    <property type="match status" value="1"/>
</dbReference>
<name>A0A5N3QUD6_9VIBR</name>
<dbReference type="Gene3D" id="3.30.70.1430">
    <property type="entry name" value="Multidrug efflux transporter AcrB pore domain"/>
    <property type="match status" value="2"/>
</dbReference>
<feature type="transmembrane region" description="Helical" evidence="1">
    <location>
        <begin position="365"/>
        <end position="383"/>
    </location>
</feature>
<feature type="transmembrane region" description="Helical" evidence="1">
    <location>
        <begin position="395"/>
        <end position="414"/>
    </location>
</feature>
<dbReference type="PANTHER" id="PTHR32063:SF18">
    <property type="entry name" value="CATION EFFLUX SYSTEM PROTEIN"/>
    <property type="match status" value="1"/>
</dbReference>
<evidence type="ECO:0000313" key="2">
    <source>
        <dbReference type="EMBL" id="KAB0285262.1"/>
    </source>
</evidence>
<reference evidence="2 3" key="1">
    <citation type="submission" date="2019-09" db="EMBL/GenBank/DDBJ databases">
        <title>Whole genome sequence of Vibrio fortis.</title>
        <authorList>
            <person name="Das S.K."/>
        </authorList>
    </citation>
    <scope>NUCLEOTIDE SEQUENCE [LARGE SCALE GENOMIC DNA]</scope>
    <source>
        <strain evidence="2 3">AN60</strain>
    </source>
</reference>
<dbReference type="Pfam" id="PF00873">
    <property type="entry name" value="ACR_tran"/>
    <property type="match status" value="1"/>
</dbReference>
<keyword evidence="1" id="KW-0812">Transmembrane</keyword>
<protein>
    <submittedName>
        <fullName evidence="2">Efflux RND transporter permease subunit</fullName>
    </submittedName>
</protein>
<sequence>MNLAEFALRQRTFVLFFIAVSIIGGLLSYPRLGKLEDPTFTVKTALVMVAYPGASAQEVEDQVTDVVETRLQEMATLNRVRSLSRPGVSMVFADLQESTNTKALPQEWDLLRRKVNDLSLELPATAQVRIVQDEFSEVYGMLFSIYGEDAEPYELREYAKSLQRRLNEVSGVKKVMLHGVQNRAVHVDLPAERLAQYGLSAAQVWDQIHSQSETYYAGSFVAGQERIRIDQSSEFESLSDIENVLIKGGFSELSTGTLRLGDIADITMEYQDPAQTLNRYNGVDAVTVAVSITEGSNVISMGESINQVVEQFESELPLGMKVGVVAFQPEVVDSAIKNFLINLGESILIVVAVLWVFMGLKSASIVGTSLLLTILLTFIYMYFSDIGLQRVSLGAFIIALGMLVDNAIVITDMFKAKVTEGMDRAQAAISSVKETAIPLLGATVIAIMGSSPILFSKTDMAEFTLSLFQVMAASLLFSWFVAMLITPLMCWYLIYPEKQQTQKESKGYKRLVTYSVKNPRKVLVSIVPIIVAAILLVPHVKLNFMPLSDRPLVFLDYWLPNGSKIEQTSSDMKKIEKWLLEQEEVVSIGTFVGESAPRFSMTIEPEPLDDSYGQIVVNTTDYEAVTRLIDKGDAWLSAEFPQAEPRFRKLKMATQDKYSLEARFSGPDPEVLHRLTKEAQTIFEQNEHIKYVRDDWRQRSKVIVPVINQDRARQAGITRADIALSLSRASVGLPLGQMHIGDESIAVLMRDDSRDLSHLDNLPVRSILGLHSVPLGQVVDDYQVVHEESMIWRRDRVKTITTQADVVSGHTPSDVRKEIAEQIESIELPPGYSFEWGGEYYDEYKSVTDIFNQLPKALFVMVVIMVAMFNAFKQPLIIFATIPLAATGSALSLIVFDHPYSFTALIGAISLSGMIIKNGIVLMDQIDLERKSGKSLDDAIIHSTLNRTMAISMGALTTVLGMVPLLADTLFSSMAATIIGGLVLATALTLIVMPAMYRVAFKDDEKQSDVESQQALEI</sequence>
<feature type="transmembrane region" description="Helical" evidence="1">
    <location>
        <begin position="467"/>
        <end position="494"/>
    </location>
</feature>
<keyword evidence="1" id="KW-1133">Transmembrane helix</keyword>
<feature type="transmembrane region" description="Helical" evidence="1">
    <location>
        <begin position="973"/>
        <end position="997"/>
    </location>
</feature>
<comment type="caution">
    <text evidence="2">The sequence shown here is derived from an EMBL/GenBank/DDBJ whole genome shotgun (WGS) entry which is preliminary data.</text>
</comment>
<dbReference type="AlphaFoldDB" id="A0A5N3QUD6"/>
<feature type="transmembrane region" description="Helical" evidence="1">
    <location>
        <begin position="12"/>
        <end position="29"/>
    </location>
</feature>
<feature type="transmembrane region" description="Helical" evidence="1">
    <location>
        <begin position="850"/>
        <end position="869"/>
    </location>
</feature>
<organism evidence="2 3">
    <name type="scientific">Vibrio fortis</name>
    <dbReference type="NCBI Taxonomy" id="212667"/>
    <lineage>
        <taxon>Bacteria</taxon>
        <taxon>Pseudomonadati</taxon>
        <taxon>Pseudomonadota</taxon>
        <taxon>Gammaproteobacteria</taxon>
        <taxon>Vibrionales</taxon>
        <taxon>Vibrionaceae</taxon>
        <taxon>Vibrio</taxon>
    </lineage>
</organism>
<dbReference type="SUPFAM" id="SSF82714">
    <property type="entry name" value="Multidrug efflux transporter AcrB TolC docking domain, DN and DC subdomains"/>
    <property type="match status" value="2"/>
</dbReference>
<keyword evidence="1" id="KW-0472">Membrane</keyword>
<dbReference type="PANTHER" id="PTHR32063">
    <property type="match status" value="1"/>
</dbReference>
<evidence type="ECO:0000256" key="1">
    <source>
        <dbReference type="SAM" id="Phobius"/>
    </source>
</evidence>
<feature type="transmembrane region" description="Helical" evidence="1">
    <location>
        <begin position="944"/>
        <end position="967"/>
    </location>
</feature>
<dbReference type="GO" id="GO:0042910">
    <property type="term" value="F:xenobiotic transmembrane transporter activity"/>
    <property type="evidence" value="ECO:0007669"/>
    <property type="project" value="TreeGrafter"/>
</dbReference>
<feature type="transmembrane region" description="Helical" evidence="1">
    <location>
        <begin position="522"/>
        <end position="540"/>
    </location>
</feature>
<feature type="transmembrane region" description="Helical" evidence="1">
    <location>
        <begin position="902"/>
        <end position="923"/>
    </location>
</feature>
<dbReference type="Proteomes" id="UP000326789">
    <property type="component" value="Unassembled WGS sequence"/>
</dbReference>
<proteinExistence type="predicted"/>
<dbReference type="InterPro" id="IPR001036">
    <property type="entry name" value="Acrflvin-R"/>
</dbReference>
<dbReference type="InterPro" id="IPR027463">
    <property type="entry name" value="AcrB_DN_DC_subdom"/>
</dbReference>
<dbReference type="SUPFAM" id="SSF82693">
    <property type="entry name" value="Multidrug efflux transporter AcrB pore domain, PN1, PN2, PC1 and PC2 subdomains"/>
    <property type="match status" value="2"/>
</dbReference>
<dbReference type="Gene3D" id="1.20.1640.10">
    <property type="entry name" value="Multidrug efflux transporter AcrB transmembrane domain"/>
    <property type="match status" value="2"/>
</dbReference>
<dbReference type="PRINTS" id="PR00702">
    <property type="entry name" value="ACRIFLAVINRP"/>
</dbReference>
<accession>A0A5N3QUD6</accession>
<dbReference type="Gene3D" id="3.30.70.1440">
    <property type="entry name" value="Multidrug efflux transporter AcrB pore domain"/>
    <property type="match status" value="1"/>
</dbReference>
<feature type="transmembrane region" description="Helical" evidence="1">
    <location>
        <begin position="876"/>
        <end position="896"/>
    </location>
</feature>
<gene>
    <name evidence="2" type="ORF">F2P58_22280</name>
</gene>
<dbReference type="GO" id="GO:0005886">
    <property type="term" value="C:plasma membrane"/>
    <property type="evidence" value="ECO:0007669"/>
    <property type="project" value="TreeGrafter"/>
</dbReference>